<proteinExistence type="predicted"/>
<keyword evidence="3" id="KW-1185">Reference proteome</keyword>
<dbReference type="InterPro" id="IPR052726">
    <property type="entry name" value="Phage_Baseplate_Hub"/>
</dbReference>
<feature type="compositionally biased region" description="Low complexity" evidence="1">
    <location>
        <begin position="273"/>
        <end position="283"/>
    </location>
</feature>
<feature type="compositionally biased region" description="Low complexity" evidence="1">
    <location>
        <begin position="387"/>
        <end position="397"/>
    </location>
</feature>
<dbReference type="OrthoDB" id="4070623at2"/>
<dbReference type="STRING" id="40578.Xbed_03314"/>
<dbReference type="AlphaFoldDB" id="A0A1Y2SGB7"/>
<gene>
    <name evidence="2" type="ORF">Xbed_03314</name>
</gene>
<protein>
    <submittedName>
        <fullName evidence="2">Phage protein</fullName>
    </submittedName>
</protein>
<reference evidence="2 3" key="1">
    <citation type="submission" date="2017-01" db="EMBL/GenBank/DDBJ databases">
        <title>Deconstructing symbiosis and pathogenesis requirements using a combined genomic-metabolomic approach.</title>
        <authorList>
            <person name="Tobias N.J."/>
            <person name="Wolff H."/>
            <person name="Djahanschiri B."/>
            <person name="Ebersberger I."/>
            <person name="Bode H.B."/>
        </authorList>
    </citation>
    <scope>NUCLEOTIDE SEQUENCE [LARGE SCALE GENOMIC DNA]</scope>
    <source>
        <strain evidence="2 3">DSM 4764</strain>
    </source>
</reference>
<dbReference type="PANTHER" id="PTHR35862">
    <property type="entry name" value="FELS-2 PROPHAGE PROTEIN"/>
    <property type="match status" value="1"/>
</dbReference>
<name>A0A1Y2SGB7_9GAMM</name>
<comment type="caution">
    <text evidence="2">The sequence shown here is derived from an EMBL/GenBank/DDBJ whole genome shotgun (WGS) entry which is preliminary data.</text>
</comment>
<dbReference type="PANTHER" id="PTHR35862:SF3">
    <property type="entry name" value="FELS-2 PROPHAGE PROTEIN"/>
    <property type="match status" value="1"/>
</dbReference>
<dbReference type="Proteomes" id="UP000194204">
    <property type="component" value="Unassembled WGS sequence"/>
</dbReference>
<dbReference type="SUPFAM" id="SSF69279">
    <property type="entry name" value="Phage tail proteins"/>
    <property type="match status" value="1"/>
</dbReference>
<evidence type="ECO:0000313" key="2">
    <source>
        <dbReference type="EMBL" id="OTA17407.1"/>
    </source>
</evidence>
<feature type="compositionally biased region" description="Basic and acidic residues" evidence="1">
    <location>
        <begin position="349"/>
        <end position="358"/>
    </location>
</feature>
<feature type="compositionally biased region" description="Basic and acidic residues" evidence="1">
    <location>
        <begin position="284"/>
        <end position="315"/>
    </location>
</feature>
<feature type="region of interest" description="Disordered" evidence="1">
    <location>
        <begin position="272"/>
        <end position="412"/>
    </location>
</feature>
<dbReference type="Pfam" id="PF05954">
    <property type="entry name" value="Phage_GPD"/>
    <property type="match status" value="1"/>
</dbReference>
<accession>A0A1Y2SGB7</accession>
<sequence>MIDVEEWMPNTDWVPQFDLLTGKTSQPAFRLEINNQDISGKIQSRLMSLTLTDNRGLESDQLDIELDDADGMLMLPRRGDILTLELGWHGHPLTPKGKFVVDEIEHSGAPDRLTIRARSADFRGDLNVRREKSYHKHTLESIVSTIAARNQLTFKISEELKGISMHIDQTTESDVSFLTRIAKQEGAIASVKNGELLFVRQGQNKTVSGEDIPLALITRESGDSHRFSLSDRDAYTGVVAQWQDTRTATKQTVKLRRVESKSGKVDVVLEYASSESKSSGKSSSQKDKNISQKEQDPSKKKESFIFRKEKDRKNESPYGMNSTKPNVAKSGGVSLEKKSGVNLTKKNLKIKEKDKPNYIKEGQNGRKRKNRARGGIDSERNITIKGSVSSEEQSQSTTEHHQTTTVKQESASYLAGTQENVLTLSRVYSDKESAERAAKAAWEKMQRGAAQFSITLAKGRADIYPETPVQLKGFKQEIDGTHWTLVKVTHNLNDGGFTTSLDLEIKIDDVELKTEDTGINA</sequence>
<evidence type="ECO:0000256" key="1">
    <source>
        <dbReference type="SAM" id="MobiDB-lite"/>
    </source>
</evidence>
<organism evidence="2 3">
    <name type="scientific">Xenorhabdus beddingii</name>
    <dbReference type="NCBI Taxonomy" id="40578"/>
    <lineage>
        <taxon>Bacteria</taxon>
        <taxon>Pseudomonadati</taxon>
        <taxon>Pseudomonadota</taxon>
        <taxon>Gammaproteobacteria</taxon>
        <taxon>Enterobacterales</taxon>
        <taxon>Morganellaceae</taxon>
        <taxon>Xenorhabdus</taxon>
    </lineage>
</organism>
<dbReference type="EMBL" id="MUBK01000035">
    <property type="protein sequence ID" value="OTA17407.1"/>
    <property type="molecule type" value="Genomic_DNA"/>
</dbReference>
<evidence type="ECO:0000313" key="3">
    <source>
        <dbReference type="Proteomes" id="UP000194204"/>
    </source>
</evidence>